<evidence type="ECO:0000313" key="2">
    <source>
        <dbReference type="Proteomes" id="UP000663193"/>
    </source>
</evidence>
<accession>A0A7U2HSC3</accession>
<sequence length="73" mass="8566">MRILQQTYSPDQRFAGHAVTVFNAVERFDKNRERVDAQQKQGTQIIRGSCPHLTALIILPWFVHLRYPRRSTT</sequence>
<keyword evidence="2" id="KW-1185">Reference proteome</keyword>
<reference evidence="2" key="1">
    <citation type="journal article" date="2021" name="BMC Genomics">
        <title>Chromosome-level genome assembly and manually-curated proteome of model necrotroph Parastagonospora nodorum Sn15 reveals a genome-wide trove of candidate effector homologs, and redundancy of virulence-related functions within an accessory chromosome.</title>
        <authorList>
            <person name="Bertazzoni S."/>
            <person name="Jones D.A.B."/>
            <person name="Phan H.T."/>
            <person name="Tan K.-C."/>
            <person name="Hane J.K."/>
        </authorList>
    </citation>
    <scope>NUCLEOTIDE SEQUENCE [LARGE SCALE GENOMIC DNA]</scope>
    <source>
        <strain evidence="2">SN15 / ATCC MYA-4574 / FGSC 10173)</strain>
    </source>
</reference>
<protein>
    <submittedName>
        <fullName evidence="1">Uncharacterized protein</fullName>
    </submittedName>
</protein>
<gene>
    <name evidence="1" type="ORF">JI435_400030</name>
</gene>
<organism evidence="1 2">
    <name type="scientific">Phaeosphaeria nodorum (strain SN15 / ATCC MYA-4574 / FGSC 10173)</name>
    <name type="common">Glume blotch fungus</name>
    <name type="synonym">Parastagonospora nodorum</name>
    <dbReference type="NCBI Taxonomy" id="321614"/>
    <lineage>
        <taxon>Eukaryota</taxon>
        <taxon>Fungi</taxon>
        <taxon>Dikarya</taxon>
        <taxon>Ascomycota</taxon>
        <taxon>Pezizomycotina</taxon>
        <taxon>Dothideomycetes</taxon>
        <taxon>Pleosporomycetidae</taxon>
        <taxon>Pleosporales</taxon>
        <taxon>Pleosporineae</taxon>
        <taxon>Phaeosphaeriaceae</taxon>
        <taxon>Parastagonospora</taxon>
    </lineage>
</organism>
<evidence type="ECO:0000313" key="1">
    <source>
        <dbReference type="EMBL" id="QRC90045.1"/>
    </source>
</evidence>
<proteinExistence type="predicted"/>
<dbReference type="Proteomes" id="UP000663193">
    <property type="component" value="Chromosome 1"/>
</dbReference>
<dbReference type="EMBL" id="CP069023">
    <property type="protein sequence ID" value="QRC90045.1"/>
    <property type="molecule type" value="Genomic_DNA"/>
</dbReference>
<dbReference type="AlphaFoldDB" id="A0A7U2HSC3"/>
<name>A0A7U2HSC3_PHANO</name>
<dbReference type="VEuPathDB" id="FungiDB:JI435_400030"/>